<feature type="domain" description="Transcription factor IIIC subunit 5 HTH" evidence="6">
    <location>
        <begin position="197"/>
        <end position="348"/>
    </location>
</feature>
<name>A0A9W5YYR3_9EURO</name>
<dbReference type="InterPro" id="IPR040454">
    <property type="entry name" value="TF_IIIC_Tfc1/Sfc1"/>
</dbReference>
<dbReference type="EMBL" id="BROQ01000138">
    <property type="protein sequence ID" value="GKZ26234.1"/>
    <property type="molecule type" value="Genomic_DNA"/>
</dbReference>
<proteinExistence type="predicted"/>
<feature type="compositionally biased region" description="Low complexity" evidence="5">
    <location>
        <begin position="602"/>
        <end position="612"/>
    </location>
</feature>
<evidence type="ECO:0000313" key="9">
    <source>
        <dbReference type="Proteomes" id="UP001143548"/>
    </source>
</evidence>
<keyword evidence="3" id="KW-0804">Transcription</keyword>
<evidence type="ECO:0000256" key="2">
    <source>
        <dbReference type="ARBA" id="ARBA00023125"/>
    </source>
</evidence>
<feature type="compositionally biased region" description="Acidic residues" evidence="5">
    <location>
        <begin position="613"/>
        <end position="641"/>
    </location>
</feature>
<keyword evidence="2" id="KW-0238">DNA-binding</keyword>
<feature type="compositionally biased region" description="Basic and acidic residues" evidence="5">
    <location>
        <begin position="548"/>
        <end position="561"/>
    </location>
</feature>
<dbReference type="InterPro" id="IPR019136">
    <property type="entry name" value="TF_IIIC_su-5_HTH"/>
</dbReference>
<comment type="caution">
    <text evidence="8">The sequence shown here is derived from an EMBL/GenBank/DDBJ whole genome shotgun (WGS) entry which is preliminary data.</text>
</comment>
<evidence type="ECO:0000256" key="3">
    <source>
        <dbReference type="ARBA" id="ARBA00023163"/>
    </source>
</evidence>
<dbReference type="GO" id="GO:0001002">
    <property type="term" value="F:RNA polymerase III type 1 promoter sequence-specific DNA binding"/>
    <property type="evidence" value="ECO:0007669"/>
    <property type="project" value="TreeGrafter"/>
</dbReference>
<protein>
    <submittedName>
        <fullName evidence="8">Tau 95 subunit of transcription factor TFIIIC</fullName>
    </submittedName>
</protein>
<feature type="region of interest" description="Disordered" evidence="5">
    <location>
        <begin position="90"/>
        <end position="115"/>
    </location>
</feature>
<feature type="region of interest" description="Disordered" evidence="5">
    <location>
        <begin position="535"/>
        <end position="655"/>
    </location>
</feature>
<dbReference type="Gene3D" id="3.30.200.160">
    <property type="entry name" value="TFIIIC, subcomplex tauA, subunit Sfc1, barrel domain"/>
    <property type="match status" value="1"/>
</dbReference>
<feature type="compositionally biased region" description="Acidic residues" evidence="5">
    <location>
        <begin position="588"/>
        <end position="601"/>
    </location>
</feature>
<gene>
    <name evidence="8" type="ORF">AbraCBS73388_002189</name>
</gene>
<dbReference type="PANTHER" id="PTHR13230:SF5">
    <property type="entry name" value="GENERAL TRANSCRIPTION FACTOR 3C POLYPEPTIDE 5"/>
    <property type="match status" value="1"/>
</dbReference>
<dbReference type="Pfam" id="PF09734">
    <property type="entry name" value="Tau95"/>
    <property type="match status" value="1"/>
</dbReference>
<dbReference type="GO" id="GO:0001003">
    <property type="term" value="F:RNA polymerase III type 2 promoter sequence-specific DNA binding"/>
    <property type="evidence" value="ECO:0007669"/>
    <property type="project" value="TreeGrafter"/>
</dbReference>
<feature type="compositionally biased region" description="Gly residues" evidence="5">
    <location>
        <begin position="535"/>
        <end position="546"/>
    </location>
</feature>
<dbReference type="InterPro" id="IPR041499">
    <property type="entry name" value="Tfc1/Sfc1_N"/>
</dbReference>
<comment type="subcellular location">
    <subcellularLocation>
        <location evidence="1">Nucleus</location>
    </subcellularLocation>
</comment>
<accession>A0A9W5YYR3</accession>
<dbReference type="Pfam" id="PF17682">
    <property type="entry name" value="Tau95_N"/>
    <property type="match status" value="1"/>
</dbReference>
<keyword evidence="4" id="KW-0539">Nucleus</keyword>
<evidence type="ECO:0000256" key="5">
    <source>
        <dbReference type="SAM" id="MobiDB-lite"/>
    </source>
</evidence>
<feature type="domain" description="Transcription factor IIIC subunit Tfc1/Sfc1 triple barrel" evidence="7">
    <location>
        <begin position="21"/>
        <end position="157"/>
    </location>
</feature>
<dbReference type="GO" id="GO:0006384">
    <property type="term" value="P:transcription initiation at RNA polymerase III promoter"/>
    <property type="evidence" value="ECO:0007669"/>
    <property type="project" value="InterPro"/>
</dbReference>
<reference evidence="8" key="1">
    <citation type="submission" date="2022-07" db="EMBL/GenBank/DDBJ databases">
        <title>Taxonomy of Aspergillus series Nigri: significant species reduction supported by multi-species coalescent approaches.</title>
        <authorList>
            <person name="Bian C."/>
            <person name="Kusuya Y."/>
            <person name="Sklenar F."/>
            <person name="D'hooge E."/>
            <person name="Yaguchi T."/>
            <person name="Takahashi H."/>
            <person name="Hubka V."/>
        </authorList>
    </citation>
    <scope>NUCLEOTIDE SEQUENCE</scope>
    <source>
        <strain evidence="8">CBS 733.88</strain>
    </source>
</reference>
<evidence type="ECO:0000256" key="4">
    <source>
        <dbReference type="ARBA" id="ARBA00023242"/>
    </source>
</evidence>
<organism evidence="8 9">
    <name type="scientific">Aspergillus brasiliensis</name>
    <dbReference type="NCBI Taxonomy" id="319629"/>
    <lineage>
        <taxon>Eukaryota</taxon>
        <taxon>Fungi</taxon>
        <taxon>Dikarya</taxon>
        <taxon>Ascomycota</taxon>
        <taxon>Pezizomycotina</taxon>
        <taxon>Eurotiomycetes</taxon>
        <taxon>Eurotiomycetidae</taxon>
        <taxon>Eurotiales</taxon>
        <taxon>Aspergillaceae</taxon>
        <taxon>Aspergillus</taxon>
        <taxon>Aspergillus subgen. Circumdati</taxon>
    </lineage>
</organism>
<dbReference type="GO" id="GO:0005634">
    <property type="term" value="C:nucleus"/>
    <property type="evidence" value="ECO:0007669"/>
    <property type="project" value="UniProtKB-SubCell"/>
</dbReference>
<evidence type="ECO:0000259" key="6">
    <source>
        <dbReference type="Pfam" id="PF09734"/>
    </source>
</evidence>
<dbReference type="Proteomes" id="UP001143548">
    <property type="component" value="Unassembled WGS sequence"/>
</dbReference>
<dbReference type="GO" id="GO:0000127">
    <property type="term" value="C:transcription factor TFIIIC complex"/>
    <property type="evidence" value="ECO:0007669"/>
    <property type="project" value="InterPro"/>
</dbReference>
<dbReference type="InterPro" id="IPR042536">
    <property type="entry name" value="TFIIIC_tauA_Sfc1"/>
</dbReference>
<sequence>MTDQHGARTAPFYQIPSRRIVSVEHPAIIRNLDKAVDTLKGDAGITKILHPPKPDSPAQLLLRPEDAMSRPLQSTSLPSNNILLKVTVPKRTGRKRKRGSNEPFSGVAVSTVHTEPQRRSARELLRSLSDNVSRYQVEPVGLVNRTHVFRGMPDFVFSTGSSSFVNRFREQILPFDYDKMKHFDLDMSKGAITDVDIIPPPSFSFGDIPFTYIYRQNPTVRQAIDNSGNITTVNTQRVVKVLTHLVSYDIGTVPTSPRTNCPPIHTLDKTLQETISAVEALFQQRPAWTRRGLRNSLPTIEQRYALRHAIPYVGYIFRSGPWRDAIIKYGHDPRTDPSYRIYQTAMFRILPREADVARDGYTGRRHAVARAGEVPQYLDETHADQQQTETQQLPTTTHLFTGCLPLPRDGRMWMFCDVTDPTLRSILFPNDPHPPPAGFLREECDIVTDGWFGNGTLAKTKTIMRAKILALLDDKLLDDEVEFTNILKLPDHATPESVMVDFWLDPAVASQREMMMATEVRGIIKGAPAWKERVGGAGAGSGGKRGVGGRDEVGDEGDGKGKGKKRADRRVQFQDEVGADGEGGGEMSEGEEEAYEQEELAEAVAEATASVGGEEDDDDDVDDEDEDEEQSDEDGEDEDTEMGGVETPRATRRKA</sequence>
<evidence type="ECO:0000256" key="1">
    <source>
        <dbReference type="ARBA" id="ARBA00004123"/>
    </source>
</evidence>
<evidence type="ECO:0000259" key="7">
    <source>
        <dbReference type="Pfam" id="PF17682"/>
    </source>
</evidence>
<dbReference type="PANTHER" id="PTHR13230">
    <property type="entry name" value="GENERAL TRANSCRIPTION FACTOR IIIC, POLYPEPTIDE 5"/>
    <property type="match status" value="1"/>
</dbReference>
<evidence type="ECO:0000313" key="8">
    <source>
        <dbReference type="EMBL" id="GKZ26234.1"/>
    </source>
</evidence>
<dbReference type="AlphaFoldDB" id="A0A9W5YYR3"/>